<gene>
    <name evidence="2" type="ORF">NNJEOMEG_02244</name>
</gene>
<dbReference type="EMBL" id="BLTE01000009">
    <property type="protein sequence ID" value="GFK94400.1"/>
    <property type="molecule type" value="Genomic_DNA"/>
</dbReference>
<evidence type="ECO:0000313" key="3">
    <source>
        <dbReference type="Proteomes" id="UP000494245"/>
    </source>
</evidence>
<keyword evidence="1" id="KW-0812">Transmembrane</keyword>
<dbReference type="Proteomes" id="UP000494245">
    <property type="component" value="Unassembled WGS sequence"/>
</dbReference>
<name>A0A6V8LTY3_9BACT</name>
<reference evidence="2 3" key="1">
    <citation type="submission" date="2020-04" db="EMBL/GenBank/DDBJ databases">
        <authorList>
            <consortium name="Desulfovibrio sp. FSS-1 genome sequencing consortium"/>
            <person name="Shimoshige H."/>
            <person name="Kobayashi H."/>
            <person name="Maekawa T."/>
        </authorList>
    </citation>
    <scope>NUCLEOTIDE SEQUENCE [LARGE SCALE GENOMIC DNA]</scope>
    <source>
        <strain evidence="2 3">SIID29052-01</strain>
    </source>
</reference>
<comment type="caution">
    <text evidence="2">The sequence shown here is derived from an EMBL/GenBank/DDBJ whole genome shotgun (WGS) entry which is preliminary data.</text>
</comment>
<reference evidence="2 3" key="2">
    <citation type="submission" date="2020-05" db="EMBL/GenBank/DDBJ databases">
        <title>Draft genome sequence of Desulfovibrio sp. strainFSS-1.</title>
        <authorList>
            <person name="Shimoshige H."/>
            <person name="Kobayashi H."/>
            <person name="Maekawa T."/>
        </authorList>
    </citation>
    <scope>NUCLEOTIDE SEQUENCE [LARGE SCALE GENOMIC DNA]</scope>
    <source>
        <strain evidence="2 3">SIID29052-01</strain>
    </source>
</reference>
<proteinExistence type="predicted"/>
<sequence length="87" mass="9239">MGSMAVAGMGMASVIHHVAMSAVTAAQYMAGCVIPLGRGNMQISRNRTGPRIKPTSFILSNIILSLMRLPEVGLLACAAGWKRRRGQ</sequence>
<protein>
    <submittedName>
        <fullName evidence="2">Uncharacterized protein</fullName>
    </submittedName>
</protein>
<organism evidence="2 3">
    <name type="scientific">Fundidesulfovibrio magnetotacticus</name>
    <dbReference type="NCBI Taxonomy" id="2730080"/>
    <lineage>
        <taxon>Bacteria</taxon>
        <taxon>Pseudomonadati</taxon>
        <taxon>Thermodesulfobacteriota</taxon>
        <taxon>Desulfovibrionia</taxon>
        <taxon>Desulfovibrionales</taxon>
        <taxon>Desulfovibrionaceae</taxon>
        <taxon>Fundidesulfovibrio</taxon>
    </lineage>
</organism>
<accession>A0A6V8LTY3</accession>
<evidence type="ECO:0000256" key="1">
    <source>
        <dbReference type="SAM" id="Phobius"/>
    </source>
</evidence>
<feature type="transmembrane region" description="Helical" evidence="1">
    <location>
        <begin position="14"/>
        <end position="36"/>
    </location>
</feature>
<keyword evidence="1" id="KW-1133">Transmembrane helix</keyword>
<evidence type="ECO:0000313" key="2">
    <source>
        <dbReference type="EMBL" id="GFK94400.1"/>
    </source>
</evidence>
<keyword evidence="1" id="KW-0472">Membrane</keyword>
<dbReference type="AlphaFoldDB" id="A0A6V8LTY3"/>
<keyword evidence="3" id="KW-1185">Reference proteome</keyword>